<gene>
    <name evidence="2" type="ORF">FD15_GL001496</name>
</gene>
<dbReference type="eggNOG" id="ENOG5030APP">
    <property type="taxonomic scope" value="Bacteria"/>
</dbReference>
<evidence type="ECO:0000256" key="1">
    <source>
        <dbReference type="SAM" id="MobiDB-lite"/>
    </source>
</evidence>
<keyword evidence="3" id="KW-1185">Reference proteome</keyword>
<comment type="caution">
    <text evidence="2">The sequence shown here is derived from an EMBL/GenBank/DDBJ whole genome shotgun (WGS) entry which is preliminary data.</text>
</comment>
<protein>
    <submittedName>
        <fullName evidence="2">Uncharacterized protein</fullName>
    </submittedName>
</protein>
<dbReference type="PATRIC" id="fig|1423806.3.peg.1516"/>
<dbReference type="Proteomes" id="UP000050961">
    <property type="component" value="Unassembled WGS sequence"/>
</dbReference>
<dbReference type="RefSeq" id="WP_034988267.1">
    <property type="nucleotide sequence ID" value="NZ_AYZF01000013.1"/>
</dbReference>
<evidence type="ECO:0000313" key="2">
    <source>
        <dbReference type="EMBL" id="KRN06294.1"/>
    </source>
</evidence>
<dbReference type="EMBL" id="AYZF01000013">
    <property type="protein sequence ID" value="KRN06294.1"/>
    <property type="molecule type" value="Genomic_DNA"/>
</dbReference>
<dbReference type="OrthoDB" id="2143962at2"/>
<sequence length="106" mass="12523">MLQQLHDFIKENYEQGNFYSSKEHPEYYRPKTYSTGQEQRDTRSDYCLGYQQAVQDYNSNRTFRHYPAKTTALINKFSDGRISEISAYIAGYNALKKEKCNSGRRL</sequence>
<proteinExistence type="predicted"/>
<accession>A0A023CXJ7</accession>
<name>A0A023CXJ7_9LACO</name>
<evidence type="ECO:0000313" key="3">
    <source>
        <dbReference type="Proteomes" id="UP000050961"/>
    </source>
</evidence>
<dbReference type="STRING" id="1423806.FD15_GL001496"/>
<dbReference type="AlphaFoldDB" id="A0A023CXJ7"/>
<feature type="region of interest" description="Disordered" evidence="1">
    <location>
        <begin position="16"/>
        <end position="40"/>
    </location>
</feature>
<reference evidence="2 3" key="1">
    <citation type="journal article" date="2015" name="Genome Announc.">
        <title>Expanding the biotechnology potential of lactobacilli through comparative genomics of 213 strains and associated genera.</title>
        <authorList>
            <person name="Sun Z."/>
            <person name="Harris H.M."/>
            <person name="McCann A."/>
            <person name="Guo C."/>
            <person name="Argimon S."/>
            <person name="Zhang W."/>
            <person name="Yang X."/>
            <person name="Jeffery I.B."/>
            <person name="Cooney J.C."/>
            <person name="Kagawa T.F."/>
            <person name="Liu W."/>
            <person name="Song Y."/>
            <person name="Salvetti E."/>
            <person name="Wrobel A."/>
            <person name="Rasinkangas P."/>
            <person name="Parkhill J."/>
            <person name="Rea M.C."/>
            <person name="O'Sullivan O."/>
            <person name="Ritari J."/>
            <person name="Douillard F.P."/>
            <person name="Paul Ross R."/>
            <person name="Yang R."/>
            <person name="Briner A.E."/>
            <person name="Felis G.E."/>
            <person name="de Vos W.M."/>
            <person name="Barrangou R."/>
            <person name="Klaenhammer T.R."/>
            <person name="Caufield P.W."/>
            <person name="Cui Y."/>
            <person name="Zhang H."/>
            <person name="O'Toole P.W."/>
        </authorList>
    </citation>
    <scope>NUCLEOTIDE SEQUENCE [LARGE SCALE GENOMIC DNA]</scope>
    <source>
        <strain evidence="2 3">DSM 21376</strain>
    </source>
</reference>
<organism evidence="2 3">
    <name type="scientific">Liquorilactobacillus sucicola DSM 21376 = JCM 15457</name>
    <dbReference type="NCBI Taxonomy" id="1423806"/>
    <lineage>
        <taxon>Bacteria</taxon>
        <taxon>Bacillati</taxon>
        <taxon>Bacillota</taxon>
        <taxon>Bacilli</taxon>
        <taxon>Lactobacillales</taxon>
        <taxon>Lactobacillaceae</taxon>
        <taxon>Liquorilactobacillus</taxon>
    </lineage>
</organism>